<dbReference type="EMBL" id="SRHE01000858">
    <property type="protein sequence ID" value="TWW08072.1"/>
    <property type="molecule type" value="Genomic_DNA"/>
</dbReference>
<dbReference type="AlphaFoldDB" id="A0A5C6M208"/>
<gene>
    <name evidence="1" type="ORF">E3A20_27990</name>
</gene>
<sequence length="268" mass="28739">MNNSHHNLTAPELLLAENQRLRADLELLHALQLLHQSITLATTPAQIHDALAQDAPVPLQAHTALVCQQSERGPWIALTGPGGAQLNQRADAVQHTLNTVAQHFRQTAPDTPAGTATNTTHTLVLPVCTIAQQTTALCLESLTPWTPRRLELANALVRHADHCLQALAASPAKTTAAAAAETARSLPAAFAVRNKRRLQIAAVVLVIALLPLQLKIPATGILEPVNRQRLYAPESGIVTELPVSDGQAVRPGDVLVRLRSDELELQQA</sequence>
<accession>A0A5C6M208</accession>
<evidence type="ECO:0000313" key="2">
    <source>
        <dbReference type="Proteomes" id="UP000321083"/>
    </source>
</evidence>
<proteinExistence type="predicted"/>
<evidence type="ECO:0000313" key="1">
    <source>
        <dbReference type="EMBL" id="TWW08072.1"/>
    </source>
</evidence>
<feature type="non-terminal residue" evidence="1">
    <location>
        <position position="268"/>
    </location>
</feature>
<name>A0A5C6M208_9PLAN</name>
<dbReference type="Proteomes" id="UP000321083">
    <property type="component" value="Unassembled WGS sequence"/>
</dbReference>
<reference evidence="1 2" key="1">
    <citation type="submission" date="2019-08" db="EMBL/GenBank/DDBJ databases">
        <title>100 year-old enigma solved: identification of Planctomyces bekefii, the type genus and species of the phylum Planctomycetes.</title>
        <authorList>
            <person name="Svetlana D.N."/>
            <person name="Overmann J."/>
        </authorList>
    </citation>
    <scope>NUCLEOTIDE SEQUENCE [LARGE SCALE GENOMIC DNA]</scope>
    <source>
        <strain evidence="1">Phe10_nw2017</strain>
    </source>
</reference>
<comment type="caution">
    <text evidence="1">The sequence shown here is derived from an EMBL/GenBank/DDBJ whole genome shotgun (WGS) entry which is preliminary data.</text>
</comment>
<protein>
    <submittedName>
        <fullName evidence="1">Uncharacterized protein</fullName>
    </submittedName>
</protein>
<organism evidence="1 2">
    <name type="scientific">Planctomyces bekefii</name>
    <dbReference type="NCBI Taxonomy" id="1653850"/>
    <lineage>
        <taxon>Bacteria</taxon>
        <taxon>Pseudomonadati</taxon>
        <taxon>Planctomycetota</taxon>
        <taxon>Planctomycetia</taxon>
        <taxon>Planctomycetales</taxon>
        <taxon>Planctomycetaceae</taxon>
        <taxon>Planctomyces</taxon>
    </lineage>
</organism>
<dbReference type="Gene3D" id="2.40.50.100">
    <property type="match status" value="1"/>
</dbReference>
<reference evidence="1 2" key="2">
    <citation type="submission" date="2019-08" db="EMBL/GenBank/DDBJ databases">
        <authorList>
            <person name="Henke P."/>
        </authorList>
    </citation>
    <scope>NUCLEOTIDE SEQUENCE [LARGE SCALE GENOMIC DNA]</scope>
    <source>
        <strain evidence="1">Phe10_nw2017</strain>
    </source>
</reference>
<keyword evidence="2" id="KW-1185">Reference proteome</keyword>